<dbReference type="Gene3D" id="1.25.40.20">
    <property type="entry name" value="Ankyrin repeat-containing domain"/>
    <property type="match status" value="2"/>
</dbReference>
<name>A0AAN8ETY2_9EURO</name>
<dbReference type="GO" id="GO:0097422">
    <property type="term" value="C:tubular endosome"/>
    <property type="evidence" value="ECO:0007669"/>
    <property type="project" value="TreeGrafter"/>
</dbReference>
<dbReference type="InterPro" id="IPR003123">
    <property type="entry name" value="VPS9"/>
</dbReference>
<dbReference type="PANTHER" id="PTHR24170">
    <property type="entry name" value="ANKYRIN REPEAT DOMAIN-CONTAINING PROTEIN 27"/>
    <property type="match status" value="1"/>
</dbReference>
<dbReference type="InterPro" id="IPR036770">
    <property type="entry name" value="Ankyrin_rpt-contain_sf"/>
</dbReference>
<dbReference type="GO" id="GO:0030133">
    <property type="term" value="C:transport vesicle"/>
    <property type="evidence" value="ECO:0007669"/>
    <property type="project" value="TreeGrafter"/>
</dbReference>
<feature type="region of interest" description="Disordered" evidence="2">
    <location>
        <begin position="209"/>
        <end position="248"/>
    </location>
</feature>
<dbReference type="Gene3D" id="1.20.1050.80">
    <property type="entry name" value="VPS9 domain"/>
    <property type="match status" value="1"/>
</dbReference>
<evidence type="ECO:0000259" key="3">
    <source>
        <dbReference type="PROSITE" id="PS51205"/>
    </source>
</evidence>
<dbReference type="GO" id="GO:0000149">
    <property type="term" value="F:SNARE binding"/>
    <property type="evidence" value="ECO:0007669"/>
    <property type="project" value="TreeGrafter"/>
</dbReference>
<dbReference type="GO" id="GO:0035091">
    <property type="term" value="F:phosphatidylinositol binding"/>
    <property type="evidence" value="ECO:0007669"/>
    <property type="project" value="InterPro"/>
</dbReference>
<sequence length="1275" mass="142228">MPVLNPFIRALFQSSVLSQALSAQNYVLLVPTTDSLINAQDRDTGKRYAELVEDEDFLGSHILRIPQEQNAKENSIRESRSKAKTYSTVNNRSVIIKESMVYSNKGFKSLTQAQILSDQLYHSPAGDQQQWLIVFISKPLSGTFEKISLTLPVLSSTILSESPTASKADRPLQPKKKDIQTFNELLNNFPMIARQMQPGLERLFNEFGKELGKPLPPPPSRSPTVGSLEGTTLASQPSENGSIKSNGSHKLPFNNTAFFDDEEDLMRRALETAVTAAIDLFQGVDKQQLSLLGATTDLTGPTVERLIERYVAESVHDNLLFPRLCSFHRAPDHDLDRRIRQMECLDASQVGIALEESRQAKRELLNRIDKGVEAFRRMGVAGSPQQMLDVLLETQKVVSQPGGISDEEKRAAAMTINADVLVSLLLIVVIRSGVRHLQARLSYMQRFIYIDDVESGEIGYALSTLEAVLAYLATDAGGLRRASKQNQALWDAVKSGHVQEIKNIFEGSSTAVLVEEPEDMDAGKSRPPLSRTSTRSNLSVELLSNSVDGVTTQPNGNLAHVFPFQASNSPAPKRKKRVKLDARSMSISSSMSVISRTATLESTLSGIEGDTSVRSLAQTQDRAGNSVLMMAVEARKPKSLRYLLELEEHFPPNVVLNDVTSEGTTLLSAAIQLSNTELVDIILDYAEQHAELLSIKEYLARQDSRGRSSAHYLFNMPTLINRLVDRLPWRLKDKIGHTPLFAICRSYDHNNYATMVSEALVAAKNAQGDGKALNLEDHTDNKGNTLLHILNDPMIVHRVLHHCDANPNSMNDKRFTPLMLASKYGRVDVVRIFFGDPRIDLYLREARGLTAVELAKDDEVRNRIDDLTLFSDSATAQAPDATGRITSIVRSFFVEDGTTRYIIKSGAPHTDVSNNTYTITTSRRSLQDFSNLVKWLSADHPASYMPALAPSSFRSPFQIHSKPSKAVLLDAQIQLDRFLKILMTHPTFSTHEVLWEFFLVPDMQPDQIEARTKLKVDFLHEKIADDYEPLTSRLDLTDVDSVVSHSRDMVRRLNINARAIVRRGRVYHQAASDIAESLILASNVLSTLGPPSTTLPKPHIEAFARIAALMHTEPPSSPLVTYVSAMASFQTTIAAMQTVLTRPTSLANQIRSAQKAMDRYQSSLASNSAPRKGPFNIHLPGMEESRLRSMRDMEKQIVESEAEIDTKGRELRYTQEVVLGELAGWTSWREQWGKNEIRRFANATLVKERERLNNMQRVLNNLRNAQSWGLRSSMS</sequence>
<evidence type="ECO:0000256" key="1">
    <source>
        <dbReference type="ARBA" id="ARBA00007428"/>
    </source>
</evidence>
<dbReference type="Pfam" id="PF00787">
    <property type="entry name" value="PX"/>
    <property type="match status" value="1"/>
</dbReference>
<dbReference type="Proteomes" id="UP001316803">
    <property type="component" value="Unassembled WGS sequence"/>
</dbReference>
<dbReference type="GO" id="GO:0045022">
    <property type="term" value="P:early endosome to late endosome transport"/>
    <property type="evidence" value="ECO:0007669"/>
    <property type="project" value="TreeGrafter"/>
</dbReference>
<organism evidence="4 5">
    <name type="scientific">Knufia fluminis</name>
    <dbReference type="NCBI Taxonomy" id="191047"/>
    <lineage>
        <taxon>Eukaryota</taxon>
        <taxon>Fungi</taxon>
        <taxon>Dikarya</taxon>
        <taxon>Ascomycota</taxon>
        <taxon>Pezizomycotina</taxon>
        <taxon>Eurotiomycetes</taxon>
        <taxon>Chaetothyriomycetidae</taxon>
        <taxon>Chaetothyriales</taxon>
        <taxon>Trichomeriaceae</taxon>
        <taxon>Knufia</taxon>
    </lineage>
</organism>
<keyword evidence="5" id="KW-1185">Reference proteome</keyword>
<dbReference type="GO" id="GO:0005886">
    <property type="term" value="C:plasma membrane"/>
    <property type="evidence" value="ECO:0007669"/>
    <property type="project" value="TreeGrafter"/>
</dbReference>
<dbReference type="GO" id="GO:0005769">
    <property type="term" value="C:early endosome"/>
    <property type="evidence" value="ECO:0007669"/>
    <property type="project" value="TreeGrafter"/>
</dbReference>
<dbReference type="Pfam" id="PF13857">
    <property type="entry name" value="Ank_5"/>
    <property type="match status" value="1"/>
</dbReference>
<feature type="compositionally biased region" description="Polar residues" evidence="2">
    <location>
        <begin position="229"/>
        <end position="248"/>
    </location>
</feature>
<dbReference type="InterPro" id="IPR002110">
    <property type="entry name" value="Ankyrin_rpt"/>
</dbReference>
<comment type="caution">
    <text evidence="4">The sequence shown here is derived from an EMBL/GenBank/DDBJ whole genome shotgun (WGS) entry which is preliminary data.</text>
</comment>
<dbReference type="InterPro" id="IPR001683">
    <property type="entry name" value="PX_dom"/>
</dbReference>
<dbReference type="InterPro" id="IPR051248">
    <property type="entry name" value="UPF0507/Ank_repeat_27"/>
</dbReference>
<evidence type="ECO:0000313" key="5">
    <source>
        <dbReference type="Proteomes" id="UP001316803"/>
    </source>
</evidence>
<dbReference type="EMBL" id="JAKLMC020000001">
    <property type="protein sequence ID" value="KAK5958767.1"/>
    <property type="molecule type" value="Genomic_DNA"/>
</dbReference>
<dbReference type="SUPFAM" id="SSF48403">
    <property type="entry name" value="Ankyrin repeat"/>
    <property type="match status" value="1"/>
</dbReference>
<evidence type="ECO:0000256" key="2">
    <source>
        <dbReference type="SAM" id="MobiDB-lite"/>
    </source>
</evidence>
<dbReference type="PROSITE" id="PS51205">
    <property type="entry name" value="VPS9"/>
    <property type="match status" value="1"/>
</dbReference>
<dbReference type="InterPro" id="IPR036871">
    <property type="entry name" value="PX_dom_sf"/>
</dbReference>
<dbReference type="Pfam" id="PF02204">
    <property type="entry name" value="VPS9"/>
    <property type="match status" value="1"/>
</dbReference>
<accession>A0AAN8ETY2</accession>
<feature type="compositionally biased region" description="Low complexity" evidence="2">
    <location>
        <begin position="525"/>
        <end position="536"/>
    </location>
</feature>
<gene>
    <name evidence="4" type="ORF">OHC33_000610</name>
</gene>
<dbReference type="SUPFAM" id="SSF64268">
    <property type="entry name" value="PX domain"/>
    <property type="match status" value="1"/>
</dbReference>
<dbReference type="GO" id="GO:0005085">
    <property type="term" value="F:guanyl-nucleotide exchange factor activity"/>
    <property type="evidence" value="ECO:0007669"/>
    <property type="project" value="TreeGrafter"/>
</dbReference>
<evidence type="ECO:0000313" key="4">
    <source>
        <dbReference type="EMBL" id="KAK5958767.1"/>
    </source>
</evidence>
<feature type="region of interest" description="Disordered" evidence="2">
    <location>
        <begin position="517"/>
        <end position="536"/>
    </location>
</feature>
<comment type="similarity">
    <text evidence="1">Belongs to the UPF0507 family.</text>
</comment>
<reference evidence="4 5" key="1">
    <citation type="submission" date="2022-12" db="EMBL/GenBank/DDBJ databases">
        <title>Genomic features and morphological characterization of a novel Knufia sp. strain isolated from spacecraft assembly facility.</title>
        <authorList>
            <person name="Teixeira M."/>
            <person name="Chander A.M."/>
            <person name="Stajich J.E."/>
            <person name="Venkateswaran K."/>
        </authorList>
    </citation>
    <scope>NUCLEOTIDE SEQUENCE [LARGE SCALE GENOMIC DNA]</scope>
    <source>
        <strain evidence="4 5">FJI-L2-BK-P2</strain>
    </source>
</reference>
<dbReference type="CDD" id="cd06093">
    <property type="entry name" value="PX_domain"/>
    <property type="match status" value="1"/>
</dbReference>
<dbReference type="AlphaFoldDB" id="A0AAN8ETY2"/>
<proteinExistence type="inferred from homology"/>
<dbReference type="InterPro" id="IPR037191">
    <property type="entry name" value="VPS9_dom_sf"/>
</dbReference>
<protein>
    <recommendedName>
        <fullName evidence="3">VPS9 domain-containing protein</fullName>
    </recommendedName>
</protein>
<dbReference type="Gene3D" id="3.30.1520.10">
    <property type="entry name" value="Phox-like domain"/>
    <property type="match status" value="1"/>
</dbReference>
<feature type="domain" description="VPS9" evidence="3">
    <location>
        <begin position="329"/>
        <end position="481"/>
    </location>
</feature>
<dbReference type="GO" id="GO:0005770">
    <property type="term" value="C:late endosome"/>
    <property type="evidence" value="ECO:0007669"/>
    <property type="project" value="TreeGrafter"/>
</dbReference>
<dbReference type="SUPFAM" id="SSF109993">
    <property type="entry name" value="VPS9 domain"/>
    <property type="match status" value="1"/>
</dbReference>
<dbReference type="PANTHER" id="PTHR24170:SF1">
    <property type="entry name" value="DOMAIN PROTEIN, PUTATIVE (AFU_ORTHOLOGUE AFUA_1G09870)-RELATED"/>
    <property type="match status" value="1"/>
</dbReference>
<dbReference type="FunFam" id="1.25.40.20:FF:000443">
    <property type="entry name" value="Putative vps9 domain protein"/>
    <property type="match status" value="1"/>
</dbReference>
<dbReference type="SMART" id="SM00248">
    <property type="entry name" value="ANK"/>
    <property type="match status" value="3"/>
</dbReference>